<evidence type="ECO:0000313" key="3">
    <source>
        <dbReference type="Proteomes" id="UP000005259"/>
    </source>
</evidence>
<feature type="transmembrane region" description="Helical" evidence="1">
    <location>
        <begin position="88"/>
        <end position="107"/>
    </location>
</feature>
<feature type="transmembrane region" description="Helical" evidence="1">
    <location>
        <begin position="52"/>
        <end position="76"/>
    </location>
</feature>
<proteinExistence type="predicted"/>
<dbReference type="EMBL" id="CP003752">
    <property type="protein sequence ID" value="AFQ18620.1"/>
    <property type="molecule type" value="Genomic_DNA"/>
</dbReference>
<dbReference type="KEGG" id="bti:BTG_26085"/>
<keyword evidence="1" id="KW-1133">Transmembrane helix</keyword>
<keyword evidence="1" id="KW-0812">Transmembrane</keyword>
<evidence type="ECO:0000313" key="2">
    <source>
        <dbReference type="EMBL" id="AFQ18620.1"/>
    </source>
</evidence>
<keyword evidence="1" id="KW-0472">Membrane</keyword>
<reference evidence="2 3" key="1">
    <citation type="submission" date="2012-08" db="EMBL/GenBank/DDBJ databases">
        <authorList>
            <person name="Doggett N."/>
            <person name="Teshima H."/>
            <person name="Bruce D."/>
            <person name="Detter J.C."/>
            <person name="Johnson S.L."/>
            <person name="Han C."/>
        </authorList>
    </citation>
    <scope>NUCLEOTIDE SEQUENCE [LARGE SCALE GENOMIC DNA]</scope>
    <source>
        <strain evidence="2 3">HD-771</strain>
    </source>
</reference>
<organism evidence="2 3">
    <name type="scientific">Bacillus thuringiensis HD-771</name>
    <dbReference type="NCBI Taxonomy" id="1218175"/>
    <lineage>
        <taxon>Bacteria</taxon>
        <taxon>Bacillati</taxon>
        <taxon>Bacillota</taxon>
        <taxon>Bacilli</taxon>
        <taxon>Bacillales</taxon>
        <taxon>Bacillaceae</taxon>
        <taxon>Bacillus</taxon>
        <taxon>Bacillus cereus group</taxon>
    </lineage>
</organism>
<evidence type="ECO:0008006" key="4">
    <source>
        <dbReference type="Google" id="ProtNLM"/>
    </source>
</evidence>
<dbReference type="Proteomes" id="UP000005259">
    <property type="component" value="Chromosome"/>
</dbReference>
<gene>
    <name evidence="2" type="ORF">BTG_26085</name>
</gene>
<sequence>MLLLQMILNILLGDPHERQFKIRENIQILSEKPAFNNLKEGIYINAVKVKKLLYVFVHLVGPLSYFIISTVWGTFFTTKSTFENISDSLSVMAIYHVFMSLLWFFYLDRLDKDIDQITKEINDNKM</sequence>
<protein>
    <recommendedName>
        <fullName evidence="4">Group-specific protein</fullName>
    </recommendedName>
</protein>
<evidence type="ECO:0000256" key="1">
    <source>
        <dbReference type="SAM" id="Phobius"/>
    </source>
</evidence>
<name>A0A9W3P006_BACTU</name>
<accession>A0A9W3P006</accession>
<dbReference type="AlphaFoldDB" id="A0A9W3P006"/>